<gene>
    <name evidence="6" type="ORF">COT95_01345</name>
</gene>
<dbReference type="PANTHER" id="PTHR36460">
    <property type="entry name" value="UPF0132 DOMAIN PROTEIN (AFU_ORTHOLOGUE AFUA_3G10255)"/>
    <property type="match status" value="1"/>
</dbReference>
<comment type="caution">
    <text evidence="6">The sequence shown here is derived from an EMBL/GenBank/DDBJ whole genome shotgun (WGS) entry which is preliminary data.</text>
</comment>
<comment type="subcellular location">
    <subcellularLocation>
        <location evidence="1">Membrane</location>
        <topology evidence="1">Multi-pass membrane protein</topology>
    </subcellularLocation>
</comment>
<dbReference type="InterPro" id="IPR019109">
    <property type="entry name" value="MamF_MmsF"/>
</dbReference>
<feature type="transmembrane region" description="Helical" evidence="5">
    <location>
        <begin position="13"/>
        <end position="29"/>
    </location>
</feature>
<organism evidence="6 7">
    <name type="scientific">Candidatus Falkowbacteria bacterium CG10_big_fil_rev_8_21_14_0_10_37_6</name>
    <dbReference type="NCBI Taxonomy" id="1974563"/>
    <lineage>
        <taxon>Bacteria</taxon>
        <taxon>Candidatus Falkowiibacteriota</taxon>
    </lineage>
</organism>
<feature type="transmembrane region" description="Helical" evidence="5">
    <location>
        <begin position="65"/>
        <end position="83"/>
    </location>
</feature>
<feature type="non-terminal residue" evidence="6">
    <location>
        <position position="1"/>
    </location>
</feature>
<dbReference type="GO" id="GO:0016020">
    <property type="term" value="C:membrane"/>
    <property type="evidence" value="ECO:0007669"/>
    <property type="project" value="UniProtKB-SubCell"/>
</dbReference>
<evidence type="ECO:0000256" key="5">
    <source>
        <dbReference type="SAM" id="Phobius"/>
    </source>
</evidence>
<evidence type="ECO:0000313" key="6">
    <source>
        <dbReference type="EMBL" id="PIR94955.1"/>
    </source>
</evidence>
<protein>
    <recommendedName>
        <fullName evidence="8">DUF4870 domain-containing protein</fullName>
    </recommendedName>
</protein>
<dbReference type="Proteomes" id="UP000228614">
    <property type="component" value="Unassembled WGS sequence"/>
</dbReference>
<dbReference type="EMBL" id="PFAN01000071">
    <property type="protein sequence ID" value="PIR94955.1"/>
    <property type="molecule type" value="Genomic_DNA"/>
</dbReference>
<evidence type="ECO:0000313" key="7">
    <source>
        <dbReference type="Proteomes" id="UP000228614"/>
    </source>
</evidence>
<evidence type="ECO:0000256" key="1">
    <source>
        <dbReference type="ARBA" id="ARBA00004141"/>
    </source>
</evidence>
<evidence type="ECO:0000256" key="4">
    <source>
        <dbReference type="ARBA" id="ARBA00023136"/>
    </source>
</evidence>
<sequence>TFNSDDIKKNKEVAALSYIWILCLIPLLLKKNSPYAQFHAKQGLTILIAWVIILVIGIIPILGWMIWFFGMIAIVLISIAGVIKTLNGEAWEIPFVYDWSKKWDV</sequence>
<evidence type="ECO:0008006" key="8">
    <source>
        <dbReference type="Google" id="ProtNLM"/>
    </source>
</evidence>
<accession>A0A2H0V792</accession>
<proteinExistence type="predicted"/>
<evidence type="ECO:0000256" key="2">
    <source>
        <dbReference type="ARBA" id="ARBA00022692"/>
    </source>
</evidence>
<name>A0A2H0V792_9BACT</name>
<dbReference type="Pfam" id="PF09685">
    <property type="entry name" value="MamF_MmsF"/>
    <property type="match status" value="1"/>
</dbReference>
<keyword evidence="2 5" id="KW-0812">Transmembrane</keyword>
<dbReference type="AlphaFoldDB" id="A0A2H0V792"/>
<reference evidence="7" key="1">
    <citation type="submission" date="2017-09" db="EMBL/GenBank/DDBJ databases">
        <title>Depth-based differentiation of microbial function through sediment-hosted aquifers and enrichment of novel symbionts in the deep terrestrial subsurface.</title>
        <authorList>
            <person name="Probst A.J."/>
            <person name="Ladd B."/>
            <person name="Jarett J.K."/>
            <person name="Geller-Mcgrath D.E."/>
            <person name="Sieber C.M.K."/>
            <person name="Emerson J.B."/>
            <person name="Anantharaman K."/>
            <person name="Thomas B.C."/>
            <person name="Malmstrom R."/>
            <person name="Stieglmeier M."/>
            <person name="Klingl A."/>
            <person name="Woyke T."/>
            <person name="Ryan C.M."/>
            <person name="Banfield J.F."/>
        </authorList>
    </citation>
    <scope>NUCLEOTIDE SEQUENCE [LARGE SCALE GENOMIC DNA]</scope>
</reference>
<dbReference type="PANTHER" id="PTHR36460:SF1">
    <property type="entry name" value="UPF0132 DOMAIN PROTEIN (AFU_ORTHOLOGUE AFUA_3G10255)"/>
    <property type="match status" value="1"/>
</dbReference>
<keyword evidence="4 5" id="KW-0472">Membrane</keyword>
<evidence type="ECO:0000256" key="3">
    <source>
        <dbReference type="ARBA" id="ARBA00022989"/>
    </source>
</evidence>
<keyword evidence="3 5" id="KW-1133">Transmembrane helix</keyword>